<gene>
    <name evidence="2" type="ORF">MHUMG1_00178</name>
</gene>
<dbReference type="Proteomes" id="UP000764110">
    <property type="component" value="Unassembled WGS sequence"/>
</dbReference>
<evidence type="ECO:0000313" key="2">
    <source>
        <dbReference type="EMBL" id="KAH0601305.1"/>
    </source>
</evidence>
<reference evidence="2 3" key="1">
    <citation type="submission" date="2020-07" db="EMBL/GenBank/DDBJ databases">
        <title>Metarhizium humberi genome.</title>
        <authorList>
            <person name="Lysoe E."/>
        </authorList>
    </citation>
    <scope>NUCLEOTIDE SEQUENCE [LARGE SCALE GENOMIC DNA]</scope>
    <source>
        <strain evidence="2 3">ESALQ1638</strain>
    </source>
</reference>
<sequence length="146" mass="16564">MGKPLKPNHAHDKEIRPSTSPTPRLRTTIGVVKIHVNHYASRSAVSPALQNLLSFDCGQQRPCKITKRQRAVEELARFWRRPTEYGVPRAQNCTAQDQPQANVGLAVQRPVDDILMMGELLEEELIYLLVKDNLRCCNLAHTHIHV</sequence>
<accession>A0A9P8MIF0</accession>
<name>A0A9P8MIF0_9HYPO</name>
<keyword evidence="3" id="KW-1185">Reference proteome</keyword>
<evidence type="ECO:0000256" key="1">
    <source>
        <dbReference type="SAM" id="MobiDB-lite"/>
    </source>
</evidence>
<evidence type="ECO:0000313" key="3">
    <source>
        <dbReference type="Proteomes" id="UP000764110"/>
    </source>
</evidence>
<proteinExistence type="predicted"/>
<dbReference type="EMBL" id="JACEFI010000001">
    <property type="protein sequence ID" value="KAH0601305.1"/>
    <property type="molecule type" value="Genomic_DNA"/>
</dbReference>
<organism evidence="2 3">
    <name type="scientific">Metarhizium humberi</name>
    <dbReference type="NCBI Taxonomy" id="2596975"/>
    <lineage>
        <taxon>Eukaryota</taxon>
        <taxon>Fungi</taxon>
        <taxon>Dikarya</taxon>
        <taxon>Ascomycota</taxon>
        <taxon>Pezizomycotina</taxon>
        <taxon>Sordariomycetes</taxon>
        <taxon>Hypocreomycetidae</taxon>
        <taxon>Hypocreales</taxon>
        <taxon>Clavicipitaceae</taxon>
        <taxon>Metarhizium</taxon>
    </lineage>
</organism>
<feature type="region of interest" description="Disordered" evidence="1">
    <location>
        <begin position="1"/>
        <end position="24"/>
    </location>
</feature>
<protein>
    <submittedName>
        <fullName evidence="2">Uncharacterized protein</fullName>
    </submittedName>
</protein>
<comment type="caution">
    <text evidence="2">The sequence shown here is derived from an EMBL/GenBank/DDBJ whole genome shotgun (WGS) entry which is preliminary data.</text>
</comment>
<dbReference type="AlphaFoldDB" id="A0A9P8MIF0"/>